<keyword evidence="2" id="KW-0812">Transmembrane</keyword>
<dbReference type="VEuPathDB" id="AmoebaDB:NfTy_023500"/>
<organism evidence="4 5">
    <name type="scientific">Naegleria fowleri</name>
    <name type="common">Brain eating amoeba</name>
    <dbReference type="NCBI Taxonomy" id="5763"/>
    <lineage>
        <taxon>Eukaryota</taxon>
        <taxon>Discoba</taxon>
        <taxon>Heterolobosea</taxon>
        <taxon>Tetramitia</taxon>
        <taxon>Eutetramitia</taxon>
        <taxon>Vahlkampfiidae</taxon>
        <taxon>Naegleria</taxon>
    </lineage>
</organism>
<feature type="region of interest" description="Disordered" evidence="1">
    <location>
        <begin position="449"/>
        <end position="494"/>
    </location>
</feature>
<gene>
    <name evidence="4" type="ORF">FDP41_012036</name>
</gene>
<feature type="compositionally biased region" description="Low complexity" evidence="1">
    <location>
        <begin position="30"/>
        <end position="41"/>
    </location>
</feature>
<name>A0A6A5C9X8_NAEFO</name>
<dbReference type="SUPFAM" id="SSF48097">
    <property type="entry name" value="Regulator of G-protein signaling, RGS"/>
    <property type="match status" value="1"/>
</dbReference>
<dbReference type="EMBL" id="VFQX01000012">
    <property type="protein sequence ID" value="KAF0982175.1"/>
    <property type="molecule type" value="Genomic_DNA"/>
</dbReference>
<accession>A0A6A5C9X8</accession>
<dbReference type="SMART" id="SM00315">
    <property type="entry name" value="RGS"/>
    <property type="match status" value="1"/>
</dbReference>
<comment type="caution">
    <text evidence="4">The sequence shown here is derived from an EMBL/GenBank/DDBJ whole genome shotgun (WGS) entry which is preliminary data.</text>
</comment>
<dbReference type="VEuPathDB" id="AmoebaDB:NF0080220"/>
<feature type="region of interest" description="Disordered" evidence="1">
    <location>
        <begin position="1"/>
        <end position="51"/>
    </location>
</feature>
<keyword evidence="5" id="KW-1185">Reference proteome</keyword>
<proteinExistence type="predicted"/>
<dbReference type="OrthoDB" id="10262328at2759"/>
<evidence type="ECO:0000256" key="2">
    <source>
        <dbReference type="SAM" id="Phobius"/>
    </source>
</evidence>
<feature type="compositionally biased region" description="Basic and acidic residues" evidence="1">
    <location>
        <begin position="1"/>
        <end position="15"/>
    </location>
</feature>
<sequence length="599" mass="66603">MDNHTDNHTDNHMLDNHNNQMVPNSPPPTTSSLVVNNSTSNGHHHPPLSITIPSYAQTNAIIISNSSTSTIPSSHQQQQQHMMITMNSYNNNNNNNMNNNKRVTISSPITRQPPQAQQSSTLSNVGGAHMASESGKSGSFSHTTKITIHTCCGVVEFTSMKLLSLIGMLVTVLGLLVLAGVAVASFIIVQTKSTDILIAVDKVSSTFETANALVSKNTYLAAMRSDKNGHILVEPEVPYSIVTAQYKNLTQTMKDNLNFILKSLDDQTVYSMFNTTSIEASNALDSANSQILLFLTFNQSDNAMRYISADSYTNALNTFKSGLDQLLTFIQNKEKQKDGNVLGITLVQLIVIVVSLVIVLPIIIFVFSYAINRDSLYMEKIRRANAIMLMDTMEDDNLRALFKLHCEKEKSIENFLLLEKIQYYRSLCDRSIELQMKLFGESNVVSDVSSDISGDSQPQTTATTMGGASITSATAGHSGQSGQSKKKKESPLEREYSDVESKKYEVAFEIFTDFMEVGGDMAVNISQSLTESVKNTLDRYNDKQIDTLPEDMFNMLEKETCVVMLDTHHRFKQSLAFQKEMKIDKIKVEKLKKKKHADF</sequence>
<dbReference type="Proteomes" id="UP000444721">
    <property type="component" value="Unassembled WGS sequence"/>
</dbReference>
<feature type="transmembrane region" description="Helical" evidence="2">
    <location>
        <begin position="341"/>
        <end position="371"/>
    </location>
</feature>
<evidence type="ECO:0000313" key="5">
    <source>
        <dbReference type="Proteomes" id="UP000444721"/>
    </source>
</evidence>
<dbReference type="GeneID" id="68119251"/>
<dbReference type="InterPro" id="IPR036305">
    <property type="entry name" value="RGS_sf"/>
</dbReference>
<dbReference type="InterPro" id="IPR044926">
    <property type="entry name" value="RGS_subdomain_2"/>
</dbReference>
<feature type="region of interest" description="Disordered" evidence="1">
    <location>
        <begin position="111"/>
        <end position="141"/>
    </location>
</feature>
<evidence type="ECO:0000259" key="3">
    <source>
        <dbReference type="SMART" id="SM00315"/>
    </source>
</evidence>
<evidence type="ECO:0000256" key="1">
    <source>
        <dbReference type="SAM" id="MobiDB-lite"/>
    </source>
</evidence>
<dbReference type="RefSeq" id="XP_044566888.1">
    <property type="nucleotide sequence ID" value="XM_044702512.1"/>
</dbReference>
<dbReference type="OMA" id="MAVNISQ"/>
<dbReference type="Gene3D" id="1.10.167.10">
    <property type="entry name" value="Regulator of G-protein Signalling 4, domain 2"/>
    <property type="match status" value="1"/>
</dbReference>
<keyword evidence="2" id="KW-0472">Membrane</keyword>
<dbReference type="AlphaFoldDB" id="A0A6A5C9X8"/>
<feature type="compositionally biased region" description="Polar residues" evidence="1">
    <location>
        <begin position="457"/>
        <end position="477"/>
    </location>
</feature>
<protein>
    <recommendedName>
        <fullName evidence="3">RGS domain-containing protein</fullName>
    </recommendedName>
</protein>
<dbReference type="VEuPathDB" id="AmoebaDB:FDP41_012036"/>
<keyword evidence="2" id="KW-1133">Transmembrane helix</keyword>
<dbReference type="InterPro" id="IPR016137">
    <property type="entry name" value="RGS"/>
</dbReference>
<reference evidence="4 5" key="1">
    <citation type="journal article" date="2019" name="Sci. Rep.">
        <title>Nanopore sequencing improves the draft genome of the human pathogenic amoeba Naegleria fowleri.</title>
        <authorList>
            <person name="Liechti N."/>
            <person name="Schurch N."/>
            <person name="Bruggmann R."/>
            <person name="Wittwer M."/>
        </authorList>
    </citation>
    <scope>NUCLEOTIDE SEQUENCE [LARGE SCALE GENOMIC DNA]</scope>
    <source>
        <strain evidence="4 5">ATCC 30894</strain>
    </source>
</reference>
<feature type="transmembrane region" description="Helical" evidence="2">
    <location>
        <begin position="162"/>
        <end position="189"/>
    </location>
</feature>
<evidence type="ECO:0000313" key="4">
    <source>
        <dbReference type="EMBL" id="KAF0982175.1"/>
    </source>
</evidence>
<feature type="domain" description="RGS" evidence="3">
    <location>
        <begin position="388"/>
        <end position="581"/>
    </location>
</feature>
<feature type="compositionally biased region" description="Polar residues" evidence="1">
    <location>
        <begin position="111"/>
        <end position="124"/>
    </location>
</feature>